<dbReference type="InterPro" id="IPR001638">
    <property type="entry name" value="Solute-binding_3/MltF_N"/>
</dbReference>
<organism evidence="5 6">
    <name type="scientific">Piscirickettsia litoralis</name>
    <dbReference type="NCBI Taxonomy" id="1891921"/>
    <lineage>
        <taxon>Bacteria</taxon>
        <taxon>Pseudomonadati</taxon>
        <taxon>Pseudomonadota</taxon>
        <taxon>Gammaproteobacteria</taxon>
        <taxon>Thiotrichales</taxon>
        <taxon>Piscirickettsiaceae</taxon>
        <taxon>Piscirickettsia</taxon>
    </lineage>
</organism>
<gene>
    <name evidence="5" type="ORF">BGC07_12245</name>
</gene>
<dbReference type="PANTHER" id="PTHR35936:SF25">
    <property type="entry name" value="ABC TRANSPORTER SUBSTRATE-BINDING PROTEIN"/>
    <property type="match status" value="1"/>
</dbReference>
<dbReference type="PANTHER" id="PTHR35936">
    <property type="entry name" value="MEMBRANE-BOUND LYTIC MUREIN TRANSGLYCOSYLASE F"/>
    <property type="match status" value="1"/>
</dbReference>
<evidence type="ECO:0000256" key="2">
    <source>
        <dbReference type="ARBA" id="ARBA00022729"/>
    </source>
</evidence>
<dbReference type="Pfam" id="PF00497">
    <property type="entry name" value="SBP_bac_3"/>
    <property type="match status" value="1"/>
</dbReference>
<proteinExistence type="inferred from homology"/>
<dbReference type="Gene3D" id="3.40.190.10">
    <property type="entry name" value="Periplasmic binding protein-like II"/>
    <property type="match status" value="2"/>
</dbReference>
<evidence type="ECO:0000256" key="1">
    <source>
        <dbReference type="ARBA" id="ARBA00010333"/>
    </source>
</evidence>
<evidence type="ECO:0000313" key="6">
    <source>
        <dbReference type="Proteomes" id="UP000094329"/>
    </source>
</evidence>
<keyword evidence="6" id="KW-1185">Reference proteome</keyword>
<dbReference type="SUPFAM" id="SSF53850">
    <property type="entry name" value="Periplasmic binding protein-like II"/>
    <property type="match status" value="1"/>
</dbReference>
<evidence type="ECO:0000313" key="5">
    <source>
        <dbReference type="EMBL" id="ODN43546.1"/>
    </source>
</evidence>
<feature type="domain" description="Solute-binding protein family 3/N-terminal" evidence="4">
    <location>
        <begin position="32"/>
        <end position="270"/>
    </location>
</feature>
<accession>A0ABX3A3W4</accession>
<evidence type="ECO:0000259" key="4">
    <source>
        <dbReference type="SMART" id="SM00062"/>
    </source>
</evidence>
<dbReference type="Proteomes" id="UP000094329">
    <property type="component" value="Unassembled WGS sequence"/>
</dbReference>
<keyword evidence="2 3" id="KW-0732">Signal</keyword>
<feature type="signal peptide" evidence="3">
    <location>
        <begin position="1"/>
        <end position="25"/>
    </location>
</feature>
<sequence>MIFKFNKVTLYLTLILIMSSFSTYARSLEGQTIRVCDDGAEWPPYTYFLRENGVKTDKVVGFSVDVVNSILEGEYKAKVIYKLPPWKRCLRELAQGRYDLAMNSSYNKERAKTYTLTLPYYKVTPSYIFFKGDYPNNDDGPDIKKSSDFSKYIVCGLRGYNYEDFNMDVSIINSNASTFKQAFAKLRYKRCNLILARIEILRGFKFLDQDYLTGAFGYRQNPGSEASQFTMLISKESPYHDQLKSALDQGIQKLKDTGKLKKMLNRYLYD</sequence>
<feature type="chain" id="PRO_5046285727" description="Solute-binding protein family 3/N-terminal domain-containing protein" evidence="3">
    <location>
        <begin position="26"/>
        <end position="270"/>
    </location>
</feature>
<dbReference type="EMBL" id="MDTU01000001">
    <property type="protein sequence ID" value="ODN43546.1"/>
    <property type="molecule type" value="Genomic_DNA"/>
</dbReference>
<comment type="caution">
    <text evidence="5">The sequence shown here is derived from an EMBL/GenBank/DDBJ whole genome shotgun (WGS) entry which is preliminary data.</text>
</comment>
<comment type="similarity">
    <text evidence="1">Belongs to the bacterial solute-binding protein 3 family.</text>
</comment>
<name>A0ABX3A3W4_9GAMM</name>
<dbReference type="SMART" id="SM00062">
    <property type="entry name" value="PBPb"/>
    <property type="match status" value="1"/>
</dbReference>
<evidence type="ECO:0000256" key="3">
    <source>
        <dbReference type="SAM" id="SignalP"/>
    </source>
</evidence>
<protein>
    <recommendedName>
        <fullName evidence="4">Solute-binding protein family 3/N-terminal domain-containing protein</fullName>
    </recommendedName>
</protein>
<reference evidence="5 6" key="1">
    <citation type="submission" date="2016-08" db="EMBL/GenBank/DDBJ databases">
        <title>Draft genome sequence of Candidatus Piscirickettsia litoralis, from seawater.</title>
        <authorList>
            <person name="Wan X."/>
            <person name="Lee A.J."/>
            <person name="Hou S."/>
            <person name="Donachie S.P."/>
        </authorList>
    </citation>
    <scope>NUCLEOTIDE SEQUENCE [LARGE SCALE GENOMIC DNA]</scope>
    <source>
        <strain evidence="5 6">Y2</strain>
    </source>
</reference>